<organism evidence="2 3">
    <name type="scientific">Neoroseomonas soli</name>
    <dbReference type="NCBI Taxonomy" id="1081025"/>
    <lineage>
        <taxon>Bacteria</taxon>
        <taxon>Pseudomonadati</taxon>
        <taxon>Pseudomonadota</taxon>
        <taxon>Alphaproteobacteria</taxon>
        <taxon>Acetobacterales</taxon>
        <taxon>Acetobacteraceae</taxon>
        <taxon>Neoroseomonas</taxon>
    </lineage>
</organism>
<proteinExistence type="predicted"/>
<protein>
    <submittedName>
        <fullName evidence="2">Uncharacterized protein</fullName>
    </submittedName>
</protein>
<dbReference type="EMBL" id="JAAEDM010000015">
    <property type="protein sequence ID" value="MBR0671171.1"/>
    <property type="molecule type" value="Genomic_DNA"/>
</dbReference>
<evidence type="ECO:0000313" key="3">
    <source>
        <dbReference type="Proteomes" id="UP001138751"/>
    </source>
</evidence>
<feature type="region of interest" description="Disordered" evidence="1">
    <location>
        <begin position="1"/>
        <end position="28"/>
    </location>
</feature>
<dbReference type="Proteomes" id="UP001138751">
    <property type="component" value="Unassembled WGS sequence"/>
</dbReference>
<sequence>MNGEVEGLRRHSREQAAHAGQRARDWAARQVEAERGPVRFVLPPGANAAQAAAWQRAADEIASRERQSKVARGWERIPQRNAPPGCIPVCALFGSKTVILVVDRAGRLCLSEGGKAGSVITVSEAAAIARGLIAAGR</sequence>
<evidence type="ECO:0000313" key="2">
    <source>
        <dbReference type="EMBL" id="MBR0671171.1"/>
    </source>
</evidence>
<evidence type="ECO:0000256" key="1">
    <source>
        <dbReference type="SAM" id="MobiDB-lite"/>
    </source>
</evidence>
<reference evidence="2" key="2">
    <citation type="journal article" date="2021" name="Syst. Appl. Microbiol.">
        <title>Roseomonas hellenica sp. nov., isolated from roots of wild-growing Alkanna tinctoria.</title>
        <authorList>
            <person name="Rat A."/>
            <person name="Naranjo H.D."/>
            <person name="Lebbe L."/>
            <person name="Cnockaert M."/>
            <person name="Krigas N."/>
            <person name="Grigoriadou K."/>
            <person name="Maloupa E."/>
            <person name="Willems A."/>
        </authorList>
    </citation>
    <scope>NUCLEOTIDE SEQUENCE</scope>
    <source>
        <strain evidence="2">LMG 31231</strain>
    </source>
</reference>
<dbReference type="RefSeq" id="WP_211861541.1">
    <property type="nucleotide sequence ID" value="NZ_JAAEDM010000015.1"/>
</dbReference>
<dbReference type="AlphaFoldDB" id="A0A9X9WVJ2"/>
<gene>
    <name evidence="2" type="ORF">GXW76_08290</name>
</gene>
<name>A0A9X9WVJ2_9PROT</name>
<keyword evidence="3" id="KW-1185">Reference proteome</keyword>
<accession>A0A9X9WVJ2</accession>
<comment type="caution">
    <text evidence="2">The sequence shown here is derived from an EMBL/GenBank/DDBJ whole genome shotgun (WGS) entry which is preliminary data.</text>
</comment>
<reference evidence="2" key="1">
    <citation type="submission" date="2020-01" db="EMBL/GenBank/DDBJ databases">
        <authorList>
            <person name="Rat A."/>
        </authorList>
    </citation>
    <scope>NUCLEOTIDE SEQUENCE</scope>
    <source>
        <strain evidence="2">LMG 31231</strain>
    </source>
</reference>